<sequence>MATIEPSDLTDSTEPLYLIQWERAAPHLDPVLARACKADLMRNCGHQLNASTDIAVDRMDQSVRECLQTSLKNNMIYEEKCIDEIVQLIEEVKSDLHVDPVLHRACALEVQQICGEIEPGQGRQMTCLLRVLERSDAAHALGPACLTQLTKRRELWNHVAKLQRPDSLEELVYQVNASRSRNYILLALFIFFSFVFVFGLCCGRVTTRVPVDVKIK</sequence>
<dbReference type="PANTHER" id="PTHR11884">
    <property type="entry name" value="SELECTIN LIGAND RELATED"/>
    <property type="match status" value="1"/>
</dbReference>
<evidence type="ECO:0000256" key="4">
    <source>
        <dbReference type="ARBA" id="ARBA00022737"/>
    </source>
</evidence>
<comment type="caution">
    <text evidence="10">The sequence shown here is derived from an EMBL/GenBank/DDBJ whole genome shotgun (WGS) entry which is preliminary data.</text>
</comment>
<feature type="repeat" description="Cys-rich GLG1" evidence="8">
    <location>
        <begin position="76"/>
        <end position="136"/>
    </location>
</feature>
<gene>
    <name evidence="10" type="ORF">PHET_08638</name>
</gene>
<keyword evidence="11" id="KW-1185">Reference proteome</keyword>
<dbReference type="OrthoDB" id="2015434at2759"/>
<keyword evidence="6 9" id="KW-0472">Membrane</keyword>
<evidence type="ECO:0000313" key="10">
    <source>
        <dbReference type="EMBL" id="KAF5398188.1"/>
    </source>
</evidence>
<keyword evidence="7" id="KW-0325">Glycoprotein</keyword>
<dbReference type="AlphaFoldDB" id="A0A8J4T452"/>
<evidence type="ECO:0000256" key="6">
    <source>
        <dbReference type="ARBA" id="ARBA00023136"/>
    </source>
</evidence>
<comment type="subcellular location">
    <subcellularLocation>
        <location evidence="1">Membrane</location>
        <topology evidence="1">Single-pass type I membrane protein</topology>
    </subcellularLocation>
</comment>
<evidence type="ECO:0000256" key="8">
    <source>
        <dbReference type="PROSITE-ProRule" id="PRU00622"/>
    </source>
</evidence>
<reference evidence="10" key="1">
    <citation type="submission" date="2019-05" db="EMBL/GenBank/DDBJ databases">
        <title>Annotation for the trematode Paragonimus heterotremus.</title>
        <authorList>
            <person name="Choi Y.-J."/>
        </authorList>
    </citation>
    <scope>NUCLEOTIDE SEQUENCE</scope>
    <source>
        <strain evidence="10">LC</strain>
    </source>
</reference>
<proteinExistence type="predicted"/>
<feature type="transmembrane region" description="Helical" evidence="9">
    <location>
        <begin position="183"/>
        <end position="206"/>
    </location>
</feature>
<evidence type="ECO:0000256" key="1">
    <source>
        <dbReference type="ARBA" id="ARBA00004479"/>
    </source>
</evidence>
<keyword evidence="4" id="KW-0677">Repeat</keyword>
<dbReference type="GO" id="GO:0000139">
    <property type="term" value="C:Golgi membrane"/>
    <property type="evidence" value="ECO:0007669"/>
    <property type="project" value="InterPro"/>
</dbReference>
<evidence type="ECO:0000256" key="5">
    <source>
        <dbReference type="ARBA" id="ARBA00022989"/>
    </source>
</evidence>
<evidence type="ECO:0000256" key="7">
    <source>
        <dbReference type="ARBA" id="ARBA00023180"/>
    </source>
</evidence>
<keyword evidence="3" id="KW-0732">Signal</keyword>
<dbReference type="InterPro" id="IPR017873">
    <property type="entry name" value="Cys-rich_GLG1_repeat_euk"/>
</dbReference>
<evidence type="ECO:0000313" key="11">
    <source>
        <dbReference type="Proteomes" id="UP000748531"/>
    </source>
</evidence>
<dbReference type="EMBL" id="LUCH01005294">
    <property type="protein sequence ID" value="KAF5398188.1"/>
    <property type="molecule type" value="Genomic_DNA"/>
</dbReference>
<evidence type="ECO:0000256" key="3">
    <source>
        <dbReference type="ARBA" id="ARBA00022729"/>
    </source>
</evidence>
<name>A0A8J4T452_9TREM</name>
<dbReference type="InterPro" id="IPR039728">
    <property type="entry name" value="GLG1"/>
</dbReference>
<dbReference type="PROSITE" id="PS51289">
    <property type="entry name" value="GLG1_C_RICH"/>
    <property type="match status" value="1"/>
</dbReference>
<dbReference type="Proteomes" id="UP000748531">
    <property type="component" value="Unassembled WGS sequence"/>
</dbReference>
<keyword evidence="5 9" id="KW-1133">Transmembrane helix</keyword>
<keyword evidence="2 9" id="KW-0812">Transmembrane</keyword>
<dbReference type="PANTHER" id="PTHR11884:SF1">
    <property type="entry name" value="GOLGI APPARATUS PROTEIN 1"/>
    <property type="match status" value="1"/>
</dbReference>
<dbReference type="InterPro" id="IPR001893">
    <property type="entry name" value="Cys-rich_GLG1_repeat"/>
</dbReference>
<dbReference type="Pfam" id="PF00839">
    <property type="entry name" value="Cys_rich_FGFR"/>
    <property type="match status" value="1"/>
</dbReference>
<evidence type="ECO:0000256" key="2">
    <source>
        <dbReference type="ARBA" id="ARBA00022692"/>
    </source>
</evidence>
<accession>A0A8J4T452</accession>
<evidence type="ECO:0000256" key="9">
    <source>
        <dbReference type="SAM" id="Phobius"/>
    </source>
</evidence>
<protein>
    <submittedName>
        <fullName evidence="10">Cysteine rich repeat-containing domain protein</fullName>
    </submittedName>
</protein>
<organism evidence="10 11">
    <name type="scientific">Paragonimus heterotremus</name>
    <dbReference type="NCBI Taxonomy" id="100268"/>
    <lineage>
        <taxon>Eukaryota</taxon>
        <taxon>Metazoa</taxon>
        <taxon>Spiralia</taxon>
        <taxon>Lophotrochozoa</taxon>
        <taxon>Platyhelminthes</taxon>
        <taxon>Trematoda</taxon>
        <taxon>Digenea</taxon>
        <taxon>Plagiorchiida</taxon>
        <taxon>Troglotremata</taxon>
        <taxon>Troglotrematidae</taxon>
        <taxon>Paragonimus</taxon>
    </lineage>
</organism>